<dbReference type="NCBIfam" id="TIGR00756">
    <property type="entry name" value="PPR"/>
    <property type="match status" value="2"/>
</dbReference>
<dbReference type="EMBL" id="JAAAIP010000870">
    <property type="protein sequence ID" value="KAG0311865.1"/>
    <property type="molecule type" value="Genomic_DNA"/>
</dbReference>
<feature type="region of interest" description="Disordered" evidence="6">
    <location>
        <begin position="1692"/>
        <end position="1711"/>
    </location>
</feature>
<evidence type="ECO:0000256" key="3">
    <source>
        <dbReference type="ARBA" id="ARBA00044493"/>
    </source>
</evidence>
<feature type="repeat" description="PPR" evidence="5">
    <location>
        <begin position="1199"/>
        <end position="1233"/>
    </location>
</feature>
<dbReference type="Gene3D" id="1.25.40.10">
    <property type="entry name" value="Tetratricopeptide repeat domain"/>
    <property type="match status" value="3"/>
</dbReference>
<comment type="similarity">
    <text evidence="1">Belongs to the CCM1 family.</text>
</comment>
<dbReference type="PANTHER" id="PTHR47447:SF23">
    <property type="entry name" value="PENTACOTRIPEPTIDE-REPEAT REGION OF PRORP DOMAIN-CONTAINING PROTEIN"/>
    <property type="match status" value="1"/>
</dbReference>
<sequence>MSHEPAALISNNATQSSNLSIPGPWRALLQIAAIRLCNTRRGAHGQDNRSCIIWMPFLNRVLNAASRRRPPTRRQGSLITSHPATASAGTAAGTAAQQTIRHPTRSVPAVRLSKRLSCGHGSVCHARHHGSTPQARHPRFFYTTPPYSQQAGPATFSDLYPVFRFILESRRHGSNCSRQQCQQYSATTAPSIIHQSSRSSGARKFVNDHAWIGDWQSLSRQQACRTPSSQLTLSTTSPSAQRDLLQTTFRTLYSSTSHSTPKSAATSRLSKLAFIPTRSISQQHSARAVEDIPDLRIPEEFLPIDPTERVPPQTPAIFKKWVKSQILHARDLFQKQNYMQALVVIDKARSHDYMRELSLNPALSTHVIRFHLQDLNLTEFCCRLVSAHENQMGNVDTIETLNFLNTTVLSSMGASRKGAWLDYKTTFRRRQDPLVDYTLAIITRGWNQISPRESGLESLSLLPQDVSAEQAAFASAALPFLKATMDRQLFPSDTSVLLDLTSVVDSSGSSLRGAALEMCLTAGDPASAMHWMWLWNRYDHKDWQMQWGQSDSRQSLVAYFLRSDQPYWVMDLVRLGDKSINSSHSWIQDLVASQALASSPMSAAENRTLERILHFANVDVGAFAKKESYYHLQSWSRADQIHSWLSDLQDVNISFHQEDVYTAEQHLWREIAMTGVLSKIMTLEDVTRSVSPELFSRISPAPGPSHQPLISGMPVTASRSDLYRDTLTDYLENSTVIGLNATKPYAAASHSLSKGTAFEAAGLLKRAIQEVMARYSAGQASAPQHLQAYRDLLHNVAHHTAIRSRHLGLVSQVTETRFRARYGDDLWHQTHTNTHSATLNSQQPGGRMWTDSWITTLPQVSDFVNVHLKCTVALMCASTIEVAGSPMEKWRGRLSDWFFTLAGTTPPTRHMVKSLQCEARLLPGTQAYSSTMVALIESQELDLATALHTQAYGLLEFQPRLSPSVTDKGASGPQQPTCRELTLLIRSLARSESDPKHLEQAQWVFDQHLEKEVGLLQLGSTLDSRGCIDIRIVTELAGAWFRRAEFVKARRIVEIMWERGLSPNMVMYNTLLKALVDLTPHSKSGGRTMGSGKQSGMRELGREMMVQQLLRSRAVGTTEDADSNEPTAKRVRSELDEGWELFQSIISRASEFTARGICLPETSGHLSPSIIKSLISPISGALTEQDDSAEKHDGRFQPDSYTFAILLGAFARRGEIESISELFVEMTQLKLEPDIVICGILANAFAKKGDLKAVHRVIQEARIRNLDPGLYVANTILDSLVEKGAASTEIREALDGMIANATDSETSEDLDDEIEIPVRRLDNAHALQRRPHQDPRSVRKRARMLLANLSLDPSSAATINMERGLDAVTLTTLIKYHTRQNDLDSAQDLLQLMLQAGLVPDSRAYVLLLATCIRKRDIVSGVSILQAMRAHSNELPDAKAWKGLLRCAMELEQQRPSSIVSARRRRDQQHRLTQRAPSGPLSERQQQPFQLEHKTGQVALVLNELSIVLGELERAQMAATVGALGDTAHKVSLLVGSPSSTRDYLSRILTTSWLSLPSSRQEQDPGTATVDNHGHDTHSGIKGKNGLLRRVLNHLLRSSSMHRSSSPAVQTGGVTEGDARQQLAEQTGAVESDVEIEQRCDQAVWLVQLVEAAGLELGPRWKRDVVVRKIQALTGRDPAAIMKQLARRTGPMDASHSLSWRPTWKRGGGHV</sequence>
<reference evidence="7" key="1">
    <citation type="journal article" date="2020" name="Fungal Divers.">
        <title>Resolving the Mortierellaceae phylogeny through synthesis of multi-gene phylogenetics and phylogenomics.</title>
        <authorList>
            <person name="Vandepol N."/>
            <person name="Liber J."/>
            <person name="Desiro A."/>
            <person name="Na H."/>
            <person name="Kennedy M."/>
            <person name="Barry K."/>
            <person name="Grigoriev I.V."/>
            <person name="Miller A.N."/>
            <person name="O'Donnell K."/>
            <person name="Stajich J.E."/>
            <person name="Bonito G."/>
        </authorList>
    </citation>
    <scope>NUCLEOTIDE SEQUENCE</scope>
    <source>
        <strain evidence="7">REB-010B</strain>
    </source>
</reference>
<comment type="subunit">
    <text evidence="4">Binds to mitochondrial small subunit 15S rRNA.</text>
</comment>
<evidence type="ECO:0000313" key="8">
    <source>
        <dbReference type="Proteomes" id="UP000738325"/>
    </source>
</evidence>
<evidence type="ECO:0000256" key="2">
    <source>
        <dbReference type="ARBA" id="ARBA00022737"/>
    </source>
</evidence>
<dbReference type="OrthoDB" id="185373at2759"/>
<dbReference type="InterPro" id="IPR011990">
    <property type="entry name" value="TPR-like_helical_dom_sf"/>
</dbReference>
<dbReference type="PROSITE" id="PS51375">
    <property type="entry name" value="PPR"/>
    <property type="match status" value="2"/>
</dbReference>
<keyword evidence="8" id="KW-1185">Reference proteome</keyword>
<evidence type="ECO:0000256" key="4">
    <source>
        <dbReference type="ARBA" id="ARBA00044511"/>
    </source>
</evidence>
<dbReference type="InterPro" id="IPR002885">
    <property type="entry name" value="PPR_rpt"/>
</dbReference>
<gene>
    <name evidence="7" type="ORF">BGZ99_009871</name>
</gene>
<feature type="region of interest" description="Disordered" evidence="6">
    <location>
        <begin position="1456"/>
        <end position="1486"/>
    </location>
</feature>
<dbReference type="Proteomes" id="UP000738325">
    <property type="component" value="Unassembled WGS sequence"/>
</dbReference>
<dbReference type="Pfam" id="PF01535">
    <property type="entry name" value="PPR"/>
    <property type="match status" value="2"/>
</dbReference>
<comment type="caution">
    <text evidence="7">The sequence shown here is derived from an EMBL/GenBank/DDBJ whole genome shotgun (WGS) entry which is preliminary data.</text>
</comment>
<feature type="region of interest" description="Disordered" evidence="6">
    <location>
        <begin position="66"/>
        <end position="102"/>
    </location>
</feature>
<evidence type="ECO:0000256" key="5">
    <source>
        <dbReference type="PROSITE-ProRule" id="PRU00708"/>
    </source>
</evidence>
<feature type="repeat" description="PPR" evidence="5">
    <location>
        <begin position="1366"/>
        <end position="1400"/>
    </location>
</feature>
<feature type="compositionally biased region" description="Polar residues" evidence="6">
    <location>
        <begin position="1556"/>
        <end position="1570"/>
    </location>
</feature>
<name>A0A9P6R3G6_9FUNG</name>
<dbReference type="Pfam" id="PF13812">
    <property type="entry name" value="PPR_3"/>
    <property type="match status" value="1"/>
</dbReference>
<protein>
    <submittedName>
        <fullName evidence="7">Uncharacterized protein</fullName>
    </submittedName>
</protein>
<feature type="region of interest" description="Disordered" evidence="6">
    <location>
        <begin position="1556"/>
        <end position="1583"/>
    </location>
</feature>
<feature type="compositionally biased region" description="Low complexity" evidence="6">
    <location>
        <begin position="84"/>
        <end position="99"/>
    </location>
</feature>
<keyword evidence="2" id="KW-0677">Repeat</keyword>
<dbReference type="PANTHER" id="PTHR47447">
    <property type="entry name" value="OS03G0856100 PROTEIN"/>
    <property type="match status" value="1"/>
</dbReference>
<proteinExistence type="inferred from homology"/>
<evidence type="ECO:0000313" key="7">
    <source>
        <dbReference type="EMBL" id="KAG0311865.1"/>
    </source>
</evidence>
<comment type="function">
    <text evidence="3">Regulates mitochondrial small subunit maturation by controlling 15S rRNA 5'-end processing. Localizes to the 5' precursor of the 15S rRNA in a position that is subsequently occupied by mS47 in the mature yeast mtSSU. Uses structure and sequence-specific RNA recognition, binding to a single-stranded region of the precursor and specifically recognizing bases -6 to -1. The exchange of Ccm1 for mS47 is coupled to the irreversible removal of precursor rRNA that is accompanied by conformational changes of the mitoribosomal proteins uS5m and mS26. These conformational changes signal completion of 5'-end rRNA processing through protection of the mature 5'-end of the 15S rRNA and stabilization of mS47. The removal of the 5' precursor together with the dissociation of Ccm1 may be catalyzed by the 5'-3' exoribonuclease Pet127. Involved in the specific removal of group I introns in mitochondrial encoded transcripts.</text>
</comment>
<evidence type="ECO:0000256" key="6">
    <source>
        <dbReference type="SAM" id="MobiDB-lite"/>
    </source>
</evidence>
<organism evidence="7 8">
    <name type="scientific">Dissophora globulifera</name>
    <dbReference type="NCBI Taxonomy" id="979702"/>
    <lineage>
        <taxon>Eukaryota</taxon>
        <taxon>Fungi</taxon>
        <taxon>Fungi incertae sedis</taxon>
        <taxon>Mucoromycota</taxon>
        <taxon>Mortierellomycotina</taxon>
        <taxon>Mortierellomycetes</taxon>
        <taxon>Mortierellales</taxon>
        <taxon>Mortierellaceae</taxon>
        <taxon>Dissophora</taxon>
    </lineage>
</organism>
<evidence type="ECO:0000256" key="1">
    <source>
        <dbReference type="ARBA" id="ARBA00006192"/>
    </source>
</evidence>
<feature type="compositionally biased region" description="Polar residues" evidence="6">
    <location>
        <begin position="74"/>
        <end position="83"/>
    </location>
</feature>
<accession>A0A9P6R3G6</accession>